<comment type="caution">
    <text evidence="1">The sequence shown here is derived from an EMBL/GenBank/DDBJ whole genome shotgun (WGS) entry which is preliminary data.</text>
</comment>
<dbReference type="Proteomes" id="UP000813444">
    <property type="component" value="Unassembled WGS sequence"/>
</dbReference>
<name>A0A8K0WM90_9HYPO</name>
<accession>A0A8K0WM90</accession>
<evidence type="ECO:0000313" key="2">
    <source>
        <dbReference type="Proteomes" id="UP000813444"/>
    </source>
</evidence>
<protein>
    <submittedName>
        <fullName evidence="1">Uncharacterized protein</fullName>
    </submittedName>
</protein>
<dbReference type="EMBL" id="JAGPNK010000014">
    <property type="protein sequence ID" value="KAH7309145.1"/>
    <property type="molecule type" value="Genomic_DNA"/>
</dbReference>
<sequence length="93" mass="10435">MADRMDSMVCLFAIGICHLRAVMPFDTRSGLGFFIQVPNPVSYQCSLFAFVYLSLTQSNCFWWRNVGARAGCDGQSDLFPLSSLQTRIVTMIL</sequence>
<keyword evidence="2" id="KW-1185">Reference proteome</keyword>
<proteinExistence type="predicted"/>
<dbReference type="AlphaFoldDB" id="A0A8K0WM90"/>
<evidence type="ECO:0000313" key="1">
    <source>
        <dbReference type="EMBL" id="KAH7309145.1"/>
    </source>
</evidence>
<organism evidence="1 2">
    <name type="scientific">Stachybotrys elegans</name>
    <dbReference type="NCBI Taxonomy" id="80388"/>
    <lineage>
        <taxon>Eukaryota</taxon>
        <taxon>Fungi</taxon>
        <taxon>Dikarya</taxon>
        <taxon>Ascomycota</taxon>
        <taxon>Pezizomycotina</taxon>
        <taxon>Sordariomycetes</taxon>
        <taxon>Hypocreomycetidae</taxon>
        <taxon>Hypocreales</taxon>
        <taxon>Stachybotryaceae</taxon>
        <taxon>Stachybotrys</taxon>
    </lineage>
</organism>
<gene>
    <name evidence="1" type="ORF">B0I35DRAFT_94173</name>
</gene>
<reference evidence="1" key="1">
    <citation type="journal article" date="2021" name="Nat. Commun.">
        <title>Genetic determinants of endophytism in the Arabidopsis root mycobiome.</title>
        <authorList>
            <person name="Mesny F."/>
            <person name="Miyauchi S."/>
            <person name="Thiergart T."/>
            <person name="Pickel B."/>
            <person name="Atanasova L."/>
            <person name="Karlsson M."/>
            <person name="Huettel B."/>
            <person name="Barry K.W."/>
            <person name="Haridas S."/>
            <person name="Chen C."/>
            <person name="Bauer D."/>
            <person name="Andreopoulos W."/>
            <person name="Pangilinan J."/>
            <person name="LaButti K."/>
            <person name="Riley R."/>
            <person name="Lipzen A."/>
            <person name="Clum A."/>
            <person name="Drula E."/>
            <person name="Henrissat B."/>
            <person name="Kohler A."/>
            <person name="Grigoriev I.V."/>
            <person name="Martin F.M."/>
            <person name="Hacquard S."/>
        </authorList>
    </citation>
    <scope>NUCLEOTIDE SEQUENCE</scope>
    <source>
        <strain evidence="1">MPI-CAGE-CH-0235</strain>
    </source>
</reference>